<proteinExistence type="predicted"/>
<name>A0A1Y4LY54_9FIRM</name>
<dbReference type="Proteomes" id="UP000195447">
    <property type="component" value="Unassembled WGS sequence"/>
</dbReference>
<evidence type="ECO:0000313" key="2">
    <source>
        <dbReference type="EMBL" id="OUP60579.1"/>
    </source>
</evidence>
<dbReference type="AlphaFoldDB" id="A0A1Y4LY54"/>
<dbReference type="RefSeq" id="WP_087158599.1">
    <property type="nucleotide sequence ID" value="NZ_DBFJFJ010000143.1"/>
</dbReference>
<dbReference type="Pfam" id="PF14192">
    <property type="entry name" value="DUF4314"/>
    <property type="match status" value="1"/>
</dbReference>
<dbReference type="EMBL" id="NFKM01000009">
    <property type="protein sequence ID" value="OUP60579.1"/>
    <property type="molecule type" value="Genomic_DNA"/>
</dbReference>
<dbReference type="InterPro" id="IPR025463">
    <property type="entry name" value="DUF4314"/>
</dbReference>
<sequence length="77" mass="8625">MNLKEKYPKGTKIKCISMDDPYHPVPTGTIGIVDHVDDAGTIHMKWENGSSLGLIEGQDQFEVIKPKIKNKSKGMER</sequence>
<evidence type="ECO:0000259" key="1">
    <source>
        <dbReference type="Pfam" id="PF14192"/>
    </source>
</evidence>
<organism evidence="2 3">
    <name type="scientific">Faecalitalea cylindroides</name>
    <dbReference type="NCBI Taxonomy" id="39483"/>
    <lineage>
        <taxon>Bacteria</taxon>
        <taxon>Bacillati</taxon>
        <taxon>Bacillota</taxon>
        <taxon>Erysipelotrichia</taxon>
        <taxon>Erysipelotrichales</taxon>
        <taxon>Erysipelotrichaceae</taxon>
        <taxon>Faecalitalea</taxon>
    </lineage>
</organism>
<accession>A0A1Y4LY54</accession>
<protein>
    <recommendedName>
        <fullName evidence="1">DUF4314 domain-containing protein</fullName>
    </recommendedName>
</protein>
<evidence type="ECO:0000313" key="3">
    <source>
        <dbReference type="Proteomes" id="UP000195447"/>
    </source>
</evidence>
<feature type="domain" description="DUF4314" evidence="1">
    <location>
        <begin position="2"/>
        <end position="64"/>
    </location>
</feature>
<gene>
    <name evidence="2" type="ORF">B5F14_05570</name>
</gene>
<comment type="caution">
    <text evidence="2">The sequence shown here is derived from an EMBL/GenBank/DDBJ whole genome shotgun (WGS) entry which is preliminary data.</text>
</comment>
<reference evidence="3" key="1">
    <citation type="submission" date="2017-04" db="EMBL/GenBank/DDBJ databases">
        <title>Function of individual gut microbiota members based on whole genome sequencing of pure cultures obtained from chicken caecum.</title>
        <authorList>
            <person name="Medvecky M."/>
            <person name="Cejkova D."/>
            <person name="Polansky O."/>
            <person name="Karasova D."/>
            <person name="Kubasova T."/>
            <person name="Cizek A."/>
            <person name="Rychlik I."/>
        </authorList>
    </citation>
    <scope>NUCLEOTIDE SEQUENCE [LARGE SCALE GENOMIC DNA]</scope>
    <source>
        <strain evidence="3">An178</strain>
    </source>
</reference>
<keyword evidence="3" id="KW-1185">Reference proteome</keyword>